<name>W9GBZ0_9MICO</name>
<keyword evidence="2" id="KW-0812">Transmembrane</keyword>
<reference evidence="3 4" key="1">
    <citation type="submission" date="2013-08" db="EMBL/GenBank/DDBJ databases">
        <title>Intrasporangium oryzae NRRL B-24470.</title>
        <authorList>
            <person name="Liu H."/>
            <person name="Wang G."/>
        </authorList>
    </citation>
    <scope>NUCLEOTIDE SEQUENCE [LARGE SCALE GENOMIC DNA]</scope>
    <source>
        <strain evidence="3 4">NRRL B-24470</strain>
    </source>
</reference>
<evidence type="ECO:0000313" key="3">
    <source>
        <dbReference type="EMBL" id="EWT02747.1"/>
    </source>
</evidence>
<dbReference type="EMBL" id="AWSA01000008">
    <property type="protein sequence ID" value="EWT02747.1"/>
    <property type="molecule type" value="Genomic_DNA"/>
</dbReference>
<evidence type="ECO:0000256" key="2">
    <source>
        <dbReference type="SAM" id="Phobius"/>
    </source>
</evidence>
<feature type="transmembrane region" description="Helical" evidence="2">
    <location>
        <begin position="20"/>
        <end position="40"/>
    </location>
</feature>
<feature type="compositionally biased region" description="Pro residues" evidence="1">
    <location>
        <begin position="98"/>
        <end position="110"/>
    </location>
</feature>
<sequence length="141" mass="14293">MRSEIRAQQRAESRRRRLVVAGPVGLSLVVAAFLGLWSLGSPPRGSVFLSTVRPTQANGGSGYLFGDASTPTSTSVPTGTASAATWAPAVEATATAPASPPATSPRPVATPVPTTSTSPSPSTSTTKGKRPRPKGPPTTKS</sequence>
<keyword evidence="2" id="KW-0472">Membrane</keyword>
<accession>W9GBZ0</accession>
<organism evidence="3 4">
    <name type="scientific">Intrasporangium oryzae NRRL B-24470</name>
    <dbReference type="NCBI Taxonomy" id="1386089"/>
    <lineage>
        <taxon>Bacteria</taxon>
        <taxon>Bacillati</taxon>
        <taxon>Actinomycetota</taxon>
        <taxon>Actinomycetes</taxon>
        <taxon>Micrococcales</taxon>
        <taxon>Intrasporangiaceae</taxon>
        <taxon>Intrasporangium</taxon>
    </lineage>
</organism>
<feature type="compositionally biased region" description="Low complexity" evidence="1">
    <location>
        <begin position="68"/>
        <end position="97"/>
    </location>
</feature>
<keyword evidence="2" id="KW-1133">Transmembrane helix</keyword>
<dbReference type="AlphaFoldDB" id="W9GBZ0"/>
<dbReference type="RefSeq" id="WP_034802266.1">
    <property type="nucleotide sequence ID" value="NZ_AWSA01000008.1"/>
</dbReference>
<dbReference type="Proteomes" id="UP000019489">
    <property type="component" value="Unassembled WGS sequence"/>
</dbReference>
<keyword evidence="4" id="KW-1185">Reference proteome</keyword>
<evidence type="ECO:0000313" key="4">
    <source>
        <dbReference type="Proteomes" id="UP000019489"/>
    </source>
</evidence>
<gene>
    <name evidence="3" type="ORF">N865_04340</name>
</gene>
<feature type="region of interest" description="Disordered" evidence="1">
    <location>
        <begin position="55"/>
        <end position="141"/>
    </location>
</feature>
<protein>
    <submittedName>
        <fullName evidence="3">Uncharacterized protein</fullName>
    </submittedName>
</protein>
<evidence type="ECO:0000256" key="1">
    <source>
        <dbReference type="SAM" id="MobiDB-lite"/>
    </source>
</evidence>
<feature type="compositionally biased region" description="Low complexity" evidence="1">
    <location>
        <begin position="111"/>
        <end position="126"/>
    </location>
</feature>
<comment type="caution">
    <text evidence="3">The sequence shown here is derived from an EMBL/GenBank/DDBJ whole genome shotgun (WGS) entry which is preliminary data.</text>
</comment>
<dbReference type="STRING" id="1386089.N865_04340"/>
<proteinExistence type="predicted"/>